<protein>
    <recommendedName>
        <fullName evidence="4">CUB domain-containing protein</fullName>
    </recommendedName>
</protein>
<evidence type="ECO:0000256" key="1">
    <source>
        <dbReference type="ARBA" id="ARBA00022737"/>
    </source>
</evidence>
<accession>A0ABN7P4R8</accession>
<dbReference type="CDD" id="cd00041">
    <property type="entry name" value="CUB"/>
    <property type="match status" value="2"/>
</dbReference>
<keyword evidence="2" id="KW-1015">Disulfide bond</keyword>
<dbReference type="PROSITE" id="PS01180">
    <property type="entry name" value="CUB"/>
    <property type="match status" value="2"/>
</dbReference>
<reference evidence="5" key="1">
    <citation type="submission" date="2021-03" db="EMBL/GenBank/DDBJ databases">
        <authorList>
            <person name="Tran Van P."/>
        </authorList>
    </citation>
    <scope>NUCLEOTIDE SEQUENCE</scope>
</reference>
<evidence type="ECO:0000313" key="5">
    <source>
        <dbReference type="EMBL" id="CAG2060490.1"/>
    </source>
</evidence>
<feature type="domain" description="CUB" evidence="4">
    <location>
        <begin position="67"/>
        <end position="183"/>
    </location>
</feature>
<evidence type="ECO:0000256" key="3">
    <source>
        <dbReference type="PROSITE-ProRule" id="PRU00059"/>
    </source>
</evidence>
<comment type="caution">
    <text evidence="3">Lacks conserved residue(s) required for the propagation of feature annotation.</text>
</comment>
<dbReference type="SUPFAM" id="SSF49854">
    <property type="entry name" value="Spermadhesin, CUB domain"/>
    <property type="match status" value="2"/>
</dbReference>
<comment type="caution">
    <text evidence="5">The sequence shown here is derived from an EMBL/GenBank/DDBJ whole genome shotgun (WGS) entry which is preliminary data.</text>
</comment>
<sequence>MEPHQECAYDHIVIYDGDSPDSHTLGRFCGSKIPHPILASGNQMFMVFKSDASVQRKGFFASHNTACGGHLQAGNYVKHLYSHSKYGDHNYGNRADCDWAIEAPPGRSVHLTFLTFEVEDEQDCGYDFVEVYAGLDASGPSYGRFCGNSNPTDIISINEALLVRFRSDDTIVSKGFSAAYVAIEPLDNEDLGVGGEQDGG</sequence>
<dbReference type="InterPro" id="IPR000859">
    <property type="entry name" value="CUB_dom"/>
</dbReference>
<evidence type="ECO:0000313" key="6">
    <source>
        <dbReference type="Proteomes" id="UP001153148"/>
    </source>
</evidence>
<dbReference type="PANTHER" id="PTHR24251">
    <property type="entry name" value="OVOCHYMASE-RELATED"/>
    <property type="match status" value="1"/>
</dbReference>
<gene>
    <name evidence="5" type="ORF">TPAB3V08_LOCUS7446</name>
</gene>
<keyword evidence="6" id="KW-1185">Reference proteome</keyword>
<dbReference type="Gene3D" id="2.60.120.290">
    <property type="entry name" value="Spermadhesin, CUB domain"/>
    <property type="match status" value="2"/>
</dbReference>
<dbReference type="EMBL" id="CAJPIN010012531">
    <property type="protein sequence ID" value="CAG2060490.1"/>
    <property type="molecule type" value="Genomic_DNA"/>
</dbReference>
<dbReference type="SMART" id="SM00042">
    <property type="entry name" value="CUB"/>
    <property type="match status" value="2"/>
</dbReference>
<keyword evidence="1" id="KW-0677">Repeat</keyword>
<organism evidence="5 6">
    <name type="scientific">Timema podura</name>
    <name type="common">Walking stick</name>
    <dbReference type="NCBI Taxonomy" id="61482"/>
    <lineage>
        <taxon>Eukaryota</taxon>
        <taxon>Metazoa</taxon>
        <taxon>Ecdysozoa</taxon>
        <taxon>Arthropoda</taxon>
        <taxon>Hexapoda</taxon>
        <taxon>Insecta</taxon>
        <taxon>Pterygota</taxon>
        <taxon>Neoptera</taxon>
        <taxon>Polyneoptera</taxon>
        <taxon>Phasmatodea</taxon>
        <taxon>Timematodea</taxon>
        <taxon>Timematoidea</taxon>
        <taxon>Timematidae</taxon>
        <taxon>Timema</taxon>
    </lineage>
</organism>
<evidence type="ECO:0000259" key="4">
    <source>
        <dbReference type="PROSITE" id="PS01180"/>
    </source>
</evidence>
<dbReference type="Proteomes" id="UP001153148">
    <property type="component" value="Unassembled WGS sequence"/>
</dbReference>
<proteinExistence type="predicted"/>
<dbReference type="PANTHER" id="PTHR24251:SF37">
    <property type="entry name" value="CUB DOMAIN-CONTAINING PROTEIN"/>
    <property type="match status" value="1"/>
</dbReference>
<dbReference type="Pfam" id="PF00431">
    <property type="entry name" value="CUB"/>
    <property type="match status" value="2"/>
</dbReference>
<name>A0ABN7P4R8_TIMPD</name>
<feature type="domain" description="CUB" evidence="4">
    <location>
        <begin position="1"/>
        <end position="66"/>
    </location>
</feature>
<dbReference type="InterPro" id="IPR035914">
    <property type="entry name" value="Sperma_CUB_dom_sf"/>
</dbReference>
<evidence type="ECO:0000256" key="2">
    <source>
        <dbReference type="ARBA" id="ARBA00023157"/>
    </source>
</evidence>